<evidence type="ECO:0000313" key="3">
    <source>
        <dbReference type="WBParaSite" id="Csp11.Scaffold629.g9924.t2"/>
    </source>
</evidence>
<dbReference type="STRING" id="1561998.A0A1I7UJE6"/>
<name>A0A1I7UJE6_9PELO</name>
<sequence>MTELRNQIDQLLRWEGTKNQKEEVEENQEKWEKEDKKYRTSLFELSIRHLKTCCRQQIDHNTINWIPYILTILDFQWIQSEGAMENELSRVLLLCSMASQLHWAEHLHVKTLWEFIWKRVEDPQCLDNIMKDYVEVAVEILKNVDTVVFEKSALDLVRTVIGTFKKVVEVDHKKEWSHKRKYSVVYVLSFIVRRWGLEARDFILREIFDLIDYMLSLISVDLNSGESKIYMMHLVDDVIKLSMIETVKSHRTIDEKTEENVRNLVKTAIFESLKSASKTYALSSGFSISDEYIRYLARWILAEIELEGSESMDESFDSSAGKKKEWNEFSLNGLIHLTFGAHSLNQLVAWEGALQILTEVLLTRKLNTHQSEKILTILWEKRKSFHSETLRIAFCQLLSTVIPLDLRFGHRNIPSIDSILKYSLNVIQTLPVAASLTENILRYRSRQVPKAGLQLIWDTVSRTSPGSIEVIRLINALIAFTEFDENSRFANDENVGNWSLRKDVVEWLLADPKANSHLLIFELCQYHPIFCFFDTNQTWNDDQLIQTMRKCSLMKSPVEAKESTRPLDASIQEIVNYVHDKLKSILTSEINLPVFILSYEFSRKFPEVVIDFSRTYQKLSHIVEEMEEEEFLNSVEHLSEWPRDLKLPAHLQNSEPSYMTYLIKNLHNPLIDWTQWIANREKIIEKLIEIARNDRKMREKMRKSIQLNKFIREFIQENAGDPYEMTKRYERFSFLLSDRNLMSVWDGIRTRATKALEEDAIGDPDLFIFEKLISSSFLRNVSTPHILDGSHFDPTTVSIHADHMDFNEKSIKIYLKSLRKSPFLAQNIVRKVLENGDDTWHLHAKMLKNVMKNERLLTICIATIPNMVRYLRIYQIQYPPSSKTTRFLTFAPDPIATCQKYLRKPKENGNSITANNLMLLFGTEKSTWKRAIIRFWRLFESDPALVADRFFEFATESIELGLKHRIVSIMNSLTSSEFSRIKDPELKMIFELTQRAIFVNLTREECSPKLLNMSNDSSFCADFYKNRIAEIPMEYAEEVERFEERIALAVENFLKFGIETASVNYMDFGLTEFYQQLNENLTEKAIKANESRNIYLVDCLSTVWLQLPSMRPNIRPIVARFKGISAAWSRFPQPPHLQPNAEQSFLWRARLQITLKMMSQGKWRRGKFATCCTCLLTSFDGRHLRRDLIEKKEMNRLKRETQRNVLCILSKILKKEIDREEGEAVVAKGFYEAFTMASSVFPDIAAITVPFLFKICVDFKEKYEFAVGKLLACLKGVQKEDEHVVYCLAECVDSIGLDVIARYERVDIDSSPQFGPHWYFVLARLFLKHGYLTHAFAIANVLFDRLSSKKRNLMMIERISLEGIEKPKEMIDLLVEIYVAENNSIALSSLPPDVQNRDDVRQVMDKNSKKWLSLVSSKQLNPRESSLVQWMCGLPPNSSGDKYLDSIIRFDFKQYPKHLDSPMKIVYFTLFHQQIGTVIPPKLVNFTPTIDEMRLILIAQKTIHPESIEEHMIKAVRDLRKTINRREAGELKYARDINLKTARIVKLSEMLTENHAFEAAHLLLKTWEEECLKWNVPSIDIDLIRIYRGFVTGQSWDPRIAEINLRSMQPRVGTMSAVAIAEWASALSKITIEYRNDLEEGIRILELGCRHLQNKDSLEARLQLLLKFHSVCLGQLSKLEEYRGTRGYRIEKEVISEFEAQLQNSARLSRGASGDEARRAMQRMRKEQQIEKADVEKVEKLVVSAAQKAVSSAFDALCESFFGFLGDGYGSFFIFQHDEEHIYSRINTMSVVRSCNNIHWSSSGS</sequence>
<evidence type="ECO:0000256" key="1">
    <source>
        <dbReference type="SAM" id="Coils"/>
    </source>
</evidence>
<dbReference type="Proteomes" id="UP000095282">
    <property type="component" value="Unplaced"/>
</dbReference>
<organism evidence="2 3">
    <name type="scientific">Caenorhabditis tropicalis</name>
    <dbReference type="NCBI Taxonomy" id="1561998"/>
    <lineage>
        <taxon>Eukaryota</taxon>
        <taxon>Metazoa</taxon>
        <taxon>Ecdysozoa</taxon>
        <taxon>Nematoda</taxon>
        <taxon>Chromadorea</taxon>
        <taxon>Rhabditida</taxon>
        <taxon>Rhabditina</taxon>
        <taxon>Rhabditomorpha</taxon>
        <taxon>Rhabditoidea</taxon>
        <taxon>Rhabditidae</taxon>
        <taxon>Peloderinae</taxon>
        <taxon>Caenorhabditis</taxon>
    </lineage>
</organism>
<protein>
    <submittedName>
        <fullName evidence="3">Non-specific serine/threonine protein kinase</fullName>
    </submittedName>
</protein>
<keyword evidence="2" id="KW-1185">Reference proteome</keyword>
<evidence type="ECO:0000313" key="2">
    <source>
        <dbReference type="Proteomes" id="UP000095282"/>
    </source>
</evidence>
<proteinExistence type="predicted"/>
<accession>A0A1I7UJE6</accession>
<keyword evidence="1" id="KW-0175">Coiled coil</keyword>
<reference evidence="3" key="1">
    <citation type="submission" date="2016-11" db="UniProtKB">
        <authorList>
            <consortium name="WormBaseParasite"/>
        </authorList>
    </citation>
    <scope>IDENTIFICATION</scope>
</reference>
<dbReference type="WBParaSite" id="Csp11.Scaffold629.g9924.t2">
    <property type="protein sequence ID" value="Csp11.Scaffold629.g9924.t2"/>
    <property type="gene ID" value="Csp11.Scaffold629.g9924"/>
</dbReference>
<feature type="coiled-coil region" evidence="1">
    <location>
        <begin position="14"/>
        <end position="41"/>
    </location>
</feature>